<dbReference type="OrthoDB" id="9987358at2"/>
<keyword evidence="2" id="KW-1185">Reference proteome</keyword>
<protein>
    <submittedName>
        <fullName evidence="1">Uncharacterized protein</fullName>
    </submittedName>
</protein>
<dbReference type="EMBL" id="CCSB01000002">
    <property type="protein sequence ID" value="CDZ77408.1"/>
    <property type="molecule type" value="Genomic_DNA"/>
</dbReference>
<sequence length="326" mass="36781">MFQREEPNPFIERLRECFYTTLLEMALAEEDINIARFEGYILSFIKQIILNGLNSSKNIDHGIRLFPGLVIDDGNCPGIYLAFFQGLKQINGRFRLLGAEHDLTMSELPQALNESIEQLASRLMANDVFQFMLPQLMEITGLTEAKRPLDSQGITKELIRETFYDEMVTQTFDAMSLGLITGDDLEGQESFIYFALSSLTIVAAIINSRHQPGIEVLNQKLVTLENCPQDDNFPIFVSIILEAKILMQALYDKDNNISPEDLLALKTLLVSYANEHAKEQEYSENISTCAKAINKMSIKISQSPMFKQMISSVIEIAKPTVTQTCS</sequence>
<dbReference type="Proteomes" id="UP000044071">
    <property type="component" value="Unassembled WGS sequence"/>
</dbReference>
<name>A0A078L070_9GAMM</name>
<organism evidence="1 2">
    <name type="scientific">Legionella massiliensis</name>
    <dbReference type="NCBI Taxonomy" id="1034943"/>
    <lineage>
        <taxon>Bacteria</taxon>
        <taxon>Pseudomonadati</taxon>
        <taxon>Pseudomonadota</taxon>
        <taxon>Gammaproteobacteria</taxon>
        <taxon>Legionellales</taxon>
        <taxon>Legionellaceae</taxon>
        <taxon>Legionella</taxon>
    </lineage>
</organism>
<reference evidence="1 2" key="1">
    <citation type="submission" date="2014-06" db="EMBL/GenBank/DDBJ databases">
        <authorList>
            <person name="Urmite Genomes Urmite Genomes"/>
        </authorList>
    </citation>
    <scope>NUCLEOTIDE SEQUENCE [LARGE SCALE GENOMIC DNA]</scope>
</reference>
<gene>
    <name evidence="1" type="ORF">BN59_01691</name>
</gene>
<proteinExistence type="predicted"/>
<dbReference type="AlphaFoldDB" id="A0A078L070"/>
<evidence type="ECO:0000313" key="2">
    <source>
        <dbReference type="Proteomes" id="UP000044071"/>
    </source>
</evidence>
<evidence type="ECO:0000313" key="1">
    <source>
        <dbReference type="EMBL" id="CDZ77408.1"/>
    </source>
</evidence>
<accession>A0A078L070</accession>
<dbReference type="RefSeq" id="WP_043873951.1">
    <property type="nucleotide sequence ID" value="NZ_CCVW01000002.1"/>
</dbReference>